<keyword evidence="4" id="KW-1185">Reference proteome</keyword>
<feature type="domain" description="C2H2-type" evidence="1">
    <location>
        <begin position="174"/>
        <end position="194"/>
    </location>
</feature>
<dbReference type="HOGENOM" id="CLU_916104_0_0_1"/>
<dbReference type="PROSITE" id="PS00028">
    <property type="entry name" value="ZINC_FINGER_C2H2_1"/>
    <property type="match status" value="1"/>
</dbReference>
<protein>
    <recommendedName>
        <fullName evidence="1">C2H2-type domain-containing protein</fullName>
    </recommendedName>
</protein>
<dbReference type="VEuPathDB" id="VectorBase:ISCP_028965"/>
<evidence type="ECO:0000313" key="2">
    <source>
        <dbReference type="EMBL" id="EEC18785.1"/>
    </source>
</evidence>
<dbReference type="InterPro" id="IPR013087">
    <property type="entry name" value="Znf_C2H2_type"/>
</dbReference>
<sequence>MEFFSPEAFELHFHSGPVPVTPRGSEQLHVSHMIQPGHPKVPINTSAQRQYAAASNIAGGDAALGCQPMLRTLLQGEPLVHAPAHQNVQSPSRSAACGFAPDNCNNLSGIRVTASMRSEAVQQRNVSCGGVLEQAGDGLSACNVRAKQVKRKIIAAPRRTPTPPIPRTPKRLHCMFCPKVYVREVYFLSHIKHHLETIPTSGVNARNACWDAAAARPSSVVFNYEIGPSSTAPVASPIATNFSSPAVGGCFADLQVASNQESPLELDEIDSSKLLRFTTEEDQQSFDLQCVLTIEDIVDPHIGS</sequence>
<dbReference type="AlphaFoldDB" id="B7QIW3"/>
<dbReference type="VEuPathDB" id="VectorBase:ISCI023548"/>
<reference evidence="3" key="2">
    <citation type="submission" date="2020-05" db="UniProtKB">
        <authorList>
            <consortium name="EnsemblMetazoa"/>
        </authorList>
    </citation>
    <scope>IDENTIFICATION</scope>
    <source>
        <strain evidence="3">wikel</strain>
    </source>
</reference>
<dbReference type="EMBL" id="ABJB010658540">
    <property type="status" value="NOT_ANNOTATED_CDS"/>
    <property type="molecule type" value="Genomic_DNA"/>
</dbReference>
<dbReference type="EnsemblMetazoa" id="ISCW023548-RA">
    <property type="protein sequence ID" value="ISCW023548-PA"/>
    <property type="gene ID" value="ISCW023548"/>
</dbReference>
<name>B7QIW3_IXOSC</name>
<gene>
    <name evidence="2" type="ORF">IscW_ISCW023548</name>
</gene>
<evidence type="ECO:0000259" key="1">
    <source>
        <dbReference type="PROSITE" id="PS00028"/>
    </source>
</evidence>
<accession>B7QIW3</accession>
<evidence type="ECO:0000313" key="4">
    <source>
        <dbReference type="Proteomes" id="UP000001555"/>
    </source>
</evidence>
<dbReference type="InParanoid" id="B7QIW3"/>
<evidence type="ECO:0000313" key="3">
    <source>
        <dbReference type="EnsemblMetazoa" id="ISCW023548-PA"/>
    </source>
</evidence>
<dbReference type="VEuPathDB" id="VectorBase:ISCW023548"/>
<dbReference type="PaxDb" id="6945-B7QIW3"/>
<dbReference type="EMBL" id="DS948253">
    <property type="protein sequence ID" value="EEC18785.1"/>
    <property type="molecule type" value="Genomic_DNA"/>
</dbReference>
<proteinExistence type="predicted"/>
<reference evidence="2 4" key="1">
    <citation type="submission" date="2008-03" db="EMBL/GenBank/DDBJ databases">
        <title>Annotation of Ixodes scapularis.</title>
        <authorList>
            <consortium name="Ixodes scapularis Genome Project Consortium"/>
            <person name="Caler E."/>
            <person name="Hannick L.I."/>
            <person name="Bidwell S."/>
            <person name="Joardar V."/>
            <person name="Thiagarajan M."/>
            <person name="Amedeo P."/>
            <person name="Galinsky K.J."/>
            <person name="Schobel S."/>
            <person name="Inman J."/>
            <person name="Hostetler J."/>
            <person name="Miller J."/>
            <person name="Hammond M."/>
            <person name="Megy K."/>
            <person name="Lawson D."/>
            <person name="Kodira C."/>
            <person name="Sutton G."/>
            <person name="Meyer J."/>
            <person name="Hill C.A."/>
            <person name="Birren B."/>
            <person name="Nene V."/>
            <person name="Collins F."/>
            <person name="Alarcon-Chaidez F."/>
            <person name="Wikel S."/>
            <person name="Strausberg R."/>
        </authorList>
    </citation>
    <scope>NUCLEOTIDE SEQUENCE [LARGE SCALE GENOMIC DNA]</scope>
    <source>
        <strain evidence="4">Wikel</strain>
        <strain evidence="2">Wikel colony</strain>
    </source>
</reference>
<organism>
    <name type="scientific">Ixodes scapularis</name>
    <name type="common">Black-legged tick</name>
    <name type="synonym">Deer tick</name>
    <dbReference type="NCBI Taxonomy" id="6945"/>
    <lineage>
        <taxon>Eukaryota</taxon>
        <taxon>Metazoa</taxon>
        <taxon>Ecdysozoa</taxon>
        <taxon>Arthropoda</taxon>
        <taxon>Chelicerata</taxon>
        <taxon>Arachnida</taxon>
        <taxon>Acari</taxon>
        <taxon>Parasitiformes</taxon>
        <taxon>Ixodida</taxon>
        <taxon>Ixodoidea</taxon>
        <taxon>Ixodidae</taxon>
        <taxon>Ixodinae</taxon>
        <taxon>Ixodes</taxon>
    </lineage>
</organism>
<dbReference type="Proteomes" id="UP000001555">
    <property type="component" value="Unassembled WGS sequence"/>
</dbReference>